<accession>A0A3N4IRQ7</accession>
<protein>
    <submittedName>
        <fullName evidence="2">Uncharacterized protein</fullName>
    </submittedName>
</protein>
<sequence>MGFAMIGAFLYFRLVVFTSGCFLFVSFFVSVVLFFEWASCSNITVLGSRLSSGWEGGSLYSF</sequence>
<gene>
    <name evidence="2" type="ORF">BJ508DRAFT_121881</name>
</gene>
<evidence type="ECO:0000313" key="3">
    <source>
        <dbReference type="Proteomes" id="UP000275078"/>
    </source>
</evidence>
<keyword evidence="1" id="KW-0472">Membrane</keyword>
<name>A0A3N4IRQ7_ASCIM</name>
<proteinExistence type="predicted"/>
<evidence type="ECO:0000313" key="2">
    <source>
        <dbReference type="EMBL" id="RPA86910.1"/>
    </source>
</evidence>
<dbReference type="Proteomes" id="UP000275078">
    <property type="component" value="Unassembled WGS sequence"/>
</dbReference>
<keyword evidence="1" id="KW-1133">Transmembrane helix</keyword>
<keyword evidence="3" id="KW-1185">Reference proteome</keyword>
<dbReference type="AlphaFoldDB" id="A0A3N4IRQ7"/>
<evidence type="ECO:0000256" key="1">
    <source>
        <dbReference type="SAM" id="Phobius"/>
    </source>
</evidence>
<reference evidence="2 3" key="1">
    <citation type="journal article" date="2018" name="Nat. Ecol. Evol.">
        <title>Pezizomycetes genomes reveal the molecular basis of ectomycorrhizal truffle lifestyle.</title>
        <authorList>
            <person name="Murat C."/>
            <person name="Payen T."/>
            <person name="Noel B."/>
            <person name="Kuo A."/>
            <person name="Morin E."/>
            <person name="Chen J."/>
            <person name="Kohler A."/>
            <person name="Krizsan K."/>
            <person name="Balestrini R."/>
            <person name="Da Silva C."/>
            <person name="Montanini B."/>
            <person name="Hainaut M."/>
            <person name="Levati E."/>
            <person name="Barry K.W."/>
            <person name="Belfiori B."/>
            <person name="Cichocki N."/>
            <person name="Clum A."/>
            <person name="Dockter R.B."/>
            <person name="Fauchery L."/>
            <person name="Guy J."/>
            <person name="Iotti M."/>
            <person name="Le Tacon F."/>
            <person name="Lindquist E.A."/>
            <person name="Lipzen A."/>
            <person name="Malagnac F."/>
            <person name="Mello A."/>
            <person name="Molinier V."/>
            <person name="Miyauchi S."/>
            <person name="Poulain J."/>
            <person name="Riccioni C."/>
            <person name="Rubini A."/>
            <person name="Sitrit Y."/>
            <person name="Splivallo R."/>
            <person name="Traeger S."/>
            <person name="Wang M."/>
            <person name="Zifcakova L."/>
            <person name="Wipf D."/>
            <person name="Zambonelli A."/>
            <person name="Paolocci F."/>
            <person name="Nowrousian M."/>
            <person name="Ottonello S."/>
            <person name="Baldrian P."/>
            <person name="Spatafora J.W."/>
            <person name="Henrissat B."/>
            <person name="Nagy L.G."/>
            <person name="Aury J.M."/>
            <person name="Wincker P."/>
            <person name="Grigoriev I.V."/>
            <person name="Bonfante P."/>
            <person name="Martin F.M."/>
        </authorList>
    </citation>
    <scope>NUCLEOTIDE SEQUENCE [LARGE SCALE GENOMIC DNA]</scope>
    <source>
        <strain evidence="2 3">RN42</strain>
    </source>
</reference>
<feature type="transmembrane region" description="Helical" evidence="1">
    <location>
        <begin position="12"/>
        <end position="35"/>
    </location>
</feature>
<organism evidence="2 3">
    <name type="scientific">Ascobolus immersus RN42</name>
    <dbReference type="NCBI Taxonomy" id="1160509"/>
    <lineage>
        <taxon>Eukaryota</taxon>
        <taxon>Fungi</taxon>
        <taxon>Dikarya</taxon>
        <taxon>Ascomycota</taxon>
        <taxon>Pezizomycotina</taxon>
        <taxon>Pezizomycetes</taxon>
        <taxon>Pezizales</taxon>
        <taxon>Ascobolaceae</taxon>
        <taxon>Ascobolus</taxon>
    </lineage>
</organism>
<dbReference type="EMBL" id="ML119648">
    <property type="protein sequence ID" value="RPA86910.1"/>
    <property type="molecule type" value="Genomic_DNA"/>
</dbReference>
<keyword evidence="1" id="KW-0812">Transmembrane</keyword>